<proteinExistence type="inferred from homology"/>
<feature type="transmembrane region" description="Helical" evidence="8">
    <location>
        <begin position="12"/>
        <end position="34"/>
    </location>
</feature>
<reference evidence="9 10" key="1">
    <citation type="submission" date="2024-03" db="EMBL/GenBank/DDBJ databases">
        <authorList>
            <person name="Martinez-Hernandez J."/>
        </authorList>
    </citation>
    <scope>NUCLEOTIDE SEQUENCE [LARGE SCALE GENOMIC DNA]</scope>
</reference>
<comment type="subcellular location">
    <subcellularLocation>
        <location evidence="1 7">Secreted</location>
    </subcellularLocation>
</comment>
<comment type="function">
    <text evidence="7">Controls stomatal patterning.</text>
</comment>
<keyword evidence="8" id="KW-0472">Membrane</keyword>
<dbReference type="PANTHER" id="PTHR33109:SF49">
    <property type="entry name" value="EPIDERMAL PATTERNING FACTOR-LIKE PROTEIN"/>
    <property type="match status" value="1"/>
</dbReference>
<name>A0AAV1WID8_LUPLU</name>
<evidence type="ECO:0000256" key="7">
    <source>
        <dbReference type="RuleBase" id="RU367102"/>
    </source>
</evidence>
<evidence type="ECO:0000256" key="1">
    <source>
        <dbReference type="ARBA" id="ARBA00004613"/>
    </source>
</evidence>
<keyword evidence="8" id="KW-1133">Transmembrane helix</keyword>
<organism evidence="9 10">
    <name type="scientific">Lupinus luteus</name>
    <name type="common">European yellow lupine</name>
    <dbReference type="NCBI Taxonomy" id="3873"/>
    <lineage>
        <taxon>Eukaryota</taxon>
        <taxon>Viridiplantae</taxon>
        <taxon>Streptophyta</taxon>
        <taxon>Embryophyta</taxon>
        <taxon>Tracheophyta</taxon>
        <taxon>Spermatophyta</taxon>
        <taxon>Magnoliopsida</taxon>
        <taxon>eudicotyledons</taxon>
        <taxon>Gunneridae</taxon>
        <taxon>Pentapetalae</taxon>
        <taxon>rosids</taxon>
        <taxon>fabids</taxon>
        <taxon>Fabales</taxon>
        <taxon>Fabaceae</taxon>
        <taxon>Papilionoideae</taxon>
        <taxon>50 kb inversion clade</taxon>
        <taxon>genistoids sensu lato</taxon>
        <taxon>core genistoids</taxon>
        <taxon>Genisteae</taxon>
        <taxon>Lupinus</taxon>
    </lineage>
</organism>
<dbReference type="InterPro" id="IPR039455">
    <property type="entry name" value="EPFL"/>
</dbReference>
<keyword evidence="5" id="KW-0732">Signal</keyword>
<keyword evidence="4 7" id="KW-0964">Secreted</keyword>
<dbReference type="Proteomes" id="UP001497480">
    <property type="component" value="Unassembled WGS sequence"/>
</dbReference>
<comment type="similarity">
    <text evidence="2 7">Belongs to the plant cysteine rich small secretory peptide family. Epidermal patterning factor subfamily.</text>
</comment>
<dbReference type="PANTHER" id="PTHR33109">
    <property type="entry name" value="EPIDERMAL PATTERNING FACTOR-LIKE PROTEIN 4"/>
    <property type="match status" value="1"/>
</dbReference>
<dbReference type="GO" id="GO:0010052">
    <property type="term" value="P:guard cell differentiation"/>
    <property type="evidence" value="ECO:0007669"/>
    <property type="project" value="UniProtKB-UniRule"/>
</dbReference>
<keyword evidence="10" id="KW-1185">Reference proteome</keyword>
<sequence length="108" mass="12067">MEHHTVKLQPLIVPVLIIILINTSILEVHSLILASSPSPAPAPFQAYEGRKAKAIRVGSLPVTCHSKCNQCRPCVPVEVSIRTMELEQQNQYYPIAWRCMCNSNIFSP</sequence>
<dbReference type="Pfam" id="PF17181">
    <property type="entry name" value="EPF"/>
    <property type="match status" value="1"/>
</dbReference>
<evidence type="ECO:0000256" key="3">
    <source>
        <dbReference type="ARBA" id="ARBA00022473"/>
    </source>
</evidence>
<accession>A0AAV1WID8</accession>
<evidence type="ECO:0000256" key="4">
    <source>
        <dbReference type="ARBA" id="ARBA00022525"/>
    </source>
</evidence>
<comment type="caution">
    <text evidence="9">The sequence shown here is derived from an EMBL/GenBank/DDBJ whole genome shotgun (WGS) entry which is preliminary data.</text>
</comment>
<evidence type="ECO:0000256" key="8">
    <source>
        <dbReference type="SAM" id="Phobius"/>
    </source>
</evidence>
<evidence type="ECO:0000313" key="9">
    <source>
        <dbReference type="EMBL" id="CAL0308667.1"/>
    </source>
</evidence>
<keyword evidence="8" id="KW-0812">Transmembrane</keyword>
<dbReference type="GO" id="GO:0005576">
    <property type="term" value="C:extracellular region"/>
    <property type="evidence" value="ECO:0007669"/>
    <property type="project" value="UniProtKB-SubCell"/>
</dbReference>
<protein>
    <recommendedName>
        <fullName evidence="7">Epidermal patterning factor-like protein</fullName>
    </recommendedName>
</protein>
<dbReference type="AlphaFoldDB" id="A0AAV1WID8"/>
<gene>
    <name evidence="9" type="ORF">LLUT_LOCUS9727</name>
</gene>
<evidence type="ECO:0000256" key="6">
    <source>
        <dbReference type="ARBA" id="ARBA00023157"/>
    </source>
</evidence>
<keyword evidence="6" id="KW-1015">Disulfide bond</keyword>
<keyword evidence="3 7" id="KW-0217">Developmental protein</keyword>
<evidence type="ECO:0000256" key="5">
    <source>
        <dbReference type="ARBA" id="ARBA00022729"/>
    </source>
</evidence>
<evidence type="ECO:0000256" key="2">
    <source>
        <dbReference type="ARBA" id="ARBA00008127"/>
    </source>
</evidence>
<dbReference type="EMBL" id="CAXHTB010000006">
    <property type="protein sequence ID" value="CAL0308667.1"/>
    <property type="molecule type" value="Genomic_DNA"/>
</dbReference>
<evidence type="ECO:0000313" key="10">
    <source>
        <dbReference type="Proteomes" id="UP001497480"/>
    </source>
</evidence>